<dbReference type="EMBL" id="CAJHIT010000008">
    <property type="protein sequence ID" value="CAD6504192.1"/>
    <property type="molecule type" value="Genomic_DNA"/>
</dbReference>
<dbReference type="Pfam" id="PF21170">
    <property type="entry name" value="FAN1_TPR"/>
    <property type="match status" value="1"/>
</dbReference>
<keyword evidence="4 8" id="KW-0479">Metal-binding</keyword>
<dbReference type="GO" id="GO:0046872">
    <property type="term" value="F:metal ion binding"/>
    <property type="evidence" value="ECO:0007669"/>
    <property type="project" value="UniProtKB-KW"/>
</dbReference>
<keyword evidence="6 8" id="KW-0460">Magnesium</keyword>
<protein>
    <recommendedName>
        <fullName evidence="8">Fanconi-associated nuclease</fullName>
        <ecNumber evidence="8">3.1.4.1</ecNumber>
    </recommendedName>
</protein>
<dbReference type="InterPro" id="IPR011856">
    <property type="entry name" value="tRNA_endonuc-like_dom_sf"/>
</dbReference>
<dbReference type="GO" id="GO:0070336">
    <property type="term" value="F:flap-structured DNA binding"/>
    <property type="evidence" value="ECO:0007669"/>
    <property type="project" value="TreeGrafter"/>
</dbReference>
<feature type="region of interest" description="Disordered" evidence="9">
    <location>
        <begin position="1"/>
        <end position="62"/>
    </location>
</feature>
<dbReference type="PANTHER" id="PTHR15749:SF4">
    <property type="entry name" value="FANCONI-ASSOCIATED NUCLEASE 1"/>
    <property type="match status" value="1"/>
</dbReference>
<organism evidence="11 12">
    <name type="scientific">Blumeria graminis f. sp. triticale</name>
    <dbReference type="NCBI Taxonomy" id="1689686"/>
    <lineage>
        <taxon>Eukaryota</taxon>
        <taxon>Fungi</taxon>
        <taxon>Dikarya</taxon>
        <taxon>Ascomycota</taxon>
        <taxon>Pezizomycotina</taxon>
        <taxon>Leotiomycetes</taxon>
        <taxon>Erysiphales</taxon>
        <taxon>Erysiphaceae</taxon>
        <taxon>Blumeria</taxon>
    </lineage>
</organism>
<comment type="catalytic activity">
    <reaction evidence="1 8">
        <text>Hydrolytically removes 5'-nucleotides successively from the 3'-hydroxy termini of 3'-hydroxy-terminated oligonucleotides.</text>
        <dbReference type="EC" id="3.1.4.1"/>
    </reaction>
</comment>
<keyword evidence="7 8" id="KW-0464">Manganese</keyword>
<evidence type="ECO:0000256" key="9">
    <source>
        <dbReference type="SAM" id="MobiDB-lite"/>
    </source>
</evidence>
<keyword evidence="8" id="KW-0227">DNA damage</keyword>
<evidence type="ECO:0000256" key="6">
    <source>
        <dbReference type="ARBA" id="ARBA00022842"/>
    </source>
</evidence>
<dbReference type="GO" id="GO:0005634">
    <property type="term" value="C:nucleus"/>
    <property type="evidence" value="ECO:0007669"/>
    <property type="project" value="UniProtKB-SubCell"/>
</dbReference>
<proteinExistence type="inferred from homology"/>
<dbReference type="Pfam" id="PF08774">
    <property type="entry name" value="VRR_NUC"/>
    <property type="match status" value="1"/>
</dbReference>
<feature type="domain" description="VRR-NUC" evidence="10">
    <location>
        <begin position="695"/>
        <end position="810"/>
    </location>
</feature>
<dbReference type="PANTHER" id="PTHR15749">
    <property type="entry name" value="FANCONI-ASSOCIATED NUCLEASE 1"/>
    <property type="match status" value="1"/>
</dbReference>
<accession>A0A9W4D5E6</accession>
<evidence type="ECO:0000256" key="5">
    <source>
        <dbReference type="ARBA" id="ARBA00022801"/>
    </source>
</evidence>
<name>A0A9W4D5E6_BLUGR</name>
<dbReference type="CDD" id="cd22326">
    <property type="entry name" value="FAN1-like"/>
    <property type="match status" value="1"/>
</dbReference>
<evidence type="ECO:0000256" key="3">
    <source>
        <dbReference type="ARBA" id="ARBA00022722"/>
    </source>
</evidence>
<keyword evidence="8" id="KW-0234">DNA repair</keyword>
<comment type="subcellular location">
    <subcellularLocation>
        <location evidence="8">Nucleus</location>
    </subcellularLocation>
</comment>
<dbReference type="GO" id="GO:0036297">
    <property type="term" value="P:interstrand cross-link repair"/>
    <property type="evidence" value="ECO:0007669"/>
    <property type="project" value="InterPro"/>
</dbReference>
<dbReference type="AlphaFoldDB" id="A0A9W4D5E6"/>
<dbReference type="InterPro" id="IPR049132">
    <property type="entry name" value="FAN1-like_euk"/>
</dbReference>
<dbReference type="GO" id="GO:0008409">
    <property type="term" value="F:5'-3' exonuclease activity"/>
    <property type="evidence" value="ECO:0007669"/>
    <property type="project" value="TreeGrafter"/>
</dbReference>
<evidence type="ECO:0000313" key="11">
    <source>
        <dbReference type="EMBL" id="CAD6504192.1"/>
    </source>
</evidence>
<evidence type="ECO:0000256" key="7">
    <source>
        <dbReference type="ARBA" id="ARBA00023211"/>
    </source>
</evidence>
<evidence type="ECO:0000259" key="10">
    <source>
        <dbReference type="SMART" id="SM00990"/>
    </source>
</evidence>
<feature type="compositionally biased region" description="Acidic residues" evidence="9">
    <location>
        <begin position="44"/>
        <end position="53"/>
    </location>
</feature>
<gene>
    <name evidence="11" type="ORF">BGTH12_LOCUS5550</name>
</gene>
<dbReference type="FunFam" id="3.40.1350.10:FF:000009">
    <property type="entry name" value="Fanconi-associated nuclease"/>
    <property type="match status" value="1"/>
</dbReference>
<keyword evidence="5 8" id="KW-0378">Hydrolase</keyword>
<dbReference type="GO" id="GO:0004528">
    <property type="term" value="F:phosphodiesterase I activity"/>
    <property type="evidence" value="ECO:0007669"/>
    <property type="project" value="UniProtKB-EC"/>
</dbReference>
<dbReference type="InterPro" id="IPR033315">
    <property type="entry name" value="Fan1-like"/>
</dbReference>
<evidence type="ECO:0000256" key="8">
    <source>
        <dbReference type="RuleBase" id="RU365033"/>
    </source>
</evidence>
<comment type="similarity">
    <text evidence="2 8">Belongs to the FAN1 family.</text>
</comment>
<comment type="caution">
    <text evidence="11">The sequence shown here is derived from an EMBL/GenBank/DDBJ whole genome shotgun (WGS) entry which is preliminary data.</text>
</comment>
<keyword evidence="3 8" id="KW-0540">Nuclease</keyword>
<feature type="compositionally biased region" description="Basic and acidic residues" evidence="9">
    <location>
        <begin position="21"/>
        <end position="34"/>
    </location>
</feature>
<dbReference type="SMART" id="SM00990">
    <property type="entry name" value="VRR_NUC"/>
    <property type="match status" value="1"/>
</dbReference>
<evidence type="ECO:0000256" key="2">
    <source>
        <dbReference type="ARBA" id="ARBA00005533"/>
    </source>
</evidence>
<keyword evidence="8" id="KW-0539">Nucleus</keyword>
<comment type="function">
    <text evidence="8">Nuclease required for the repair of DNA interstrand cross-links (ICL). Acts as a 5'-3' exonuclease that anchors at a cut end of DNA and cleaves DNA successively at every third nucleotide, allowing to excise an ICL from one strand through flanking incisions.</text>
</comment>
<dbReference type="Proteomes" id="UP000683417">
    <property type="component" value="Unassembled WGS sequence"/>
</dbReference>
<dbReference type="Gene3D" id="3.40.1350.10">
    <property type="match status" value="1"/>
</dbReference>
<evidence type="ECO:0000256" key="4">
    <source>
        <dbReference type="ARBA" id="ARBA00022723"/>
    </source>
</evidence>
<comment type="cofactor">
    <cofactor evidence="8">
        <name>Mg(2+)</name>
        <dbReference type="ChEBI" id="CHEBI:18420"/>
    </cofactor>
    <cofactor evidence="8">
        <name>Mn(2+)</name>
        <dbReference type="ChEBI" id="CHEBI:29035"/>
    </cofactor>
</comment>
<dbReference type="GO" id="GO:0017108">
    <property type="term" value="F:5'-flap endonuclease activity"/>
    <property type="evidence" value="ECO:0007669"/>
    <property type="project" value="TreeGrafter"/>
</dbReference>
<evidence type="ECO:0000313" key="12">
    <source>
        <dbReference type="Proteomes" id="UP000683417"/>
    </source>
</evidence>
<evidence type="ECO:0000256" key="1">
    <source>
        <dbReference type="ARBA" id="ARBA00000983"/>
    </source>
</evidence>
<dbReference type="EC" id="3.1.4.1" evidence="8"/>
<dbReference type="InterPro" id="IPR014883">
    <property type="entry name" value="VRR_NUC"/>
</dbReference>
<reference evidence="11" key="1">
    <citation type="submission" date="2020-10" db="EMBL/GenBank/DDBJ databases">
        <authorList>
            <person name="Muller C M."/>
        </authorList>
    </citation>
    <scope>NUCLEOTIDE SEQUENCE</scope>
    <source>
        <strain evidence="11">THUN-12</strain>
    </source>
</reference>
<dbReference type="InterPro" id="IPR049126">
    <property type="entry name" value="FAN1-like_TPR"/>
</dbReference>
<sequence>MNEKERPTKRLRCSNSTGSDKVPKDEKGHAKKLDLYGLERASGDEGELDDDEPSANHRTTDLENALPTIPTDVETIRHYEALRGDESFPEELKRLRDSETWVKGESSIYVDAFNLALKTVLEEEHHLFTAQELEVFACWRSLDFGAQYLSTALWHRVRALRYGEDISNLPSAIESLQRFQTLSQVSEKPSSSKAGLPDLEELDLDGGFTWADSSTTAITTMEEAASLLSLDELKLVSREAKVSGRNKAELLRALAKMSKSQSALCWRDSKELESKSPHSPKFNKSNGLATEGLEVTPEQYFYQKIMTILGPCIRLSQPILRLFERVHLVFYRSTEWTDKSLTTVILARISRQRFPRYIVCRTANVFSSRSDLLEYESALKQQYRLVQILEKNGRLSDSEQEESLTILEQVYPRWRRLVEVEEKREASIIEGERGAYLRRFSPAWVYTRIIHKILSVLGRRKDYDREYSIITELLEQTLFHTARRGVWYQRKALLEEHYLFKIRPASGISDINSLKKYWKRMALQTCESGLRDKDCHVIYHYDLQKRIEKLEKNIRVPKREKHDFSHVLLREANHRKIEGVQVVRERASTKKSLSTGSLDGDGGQGKTIWINEYEDGEEVGVEALCLADYQSRGYKGYHAEGGIIRTLFAYLFRDILFMFVPNVFQTAYQTCPLDLHTDAFFHSRASEINRRLVEIENGAAGAIIQSVDAEERARGTCIIGLDWGYEVAHLLEIAECFQGAALAVVCRVLAQEYRVRGGGVPDLFLWRPDRREVVFAEVKSAHDRLSDTQRLWIHVLTGAGLEVDLCHVVAKEVRTR</sequence>